<gene>
    <name evidence="1" type="ORF">TWF481_010278</name>
</gene>
<sequence length="68" mass="7503">MPALLAKPFIGLLCRYSTKPSIYRGFRLKPKNCLPMLQYSGIDGDTAKYWVKTVGSNHRLAGSDTPGT</sequence>
<accession>A0AAV9W0I4</accession>
<organism evidence="1 2">
    <name type="scientific">Arthrobotrys musiformis</name>
    <dbReference type="NCBI Taxonomy" id="47236"/>
    <lineage>
        <taxon>Eukaryota</taxon>
        <taxon>Fungi</taxon>
        <taxon>Dikarya</taxon>
        <taxon>Ascomycota</taxon>
        <taxon>Pezizomycotina</taxon>
        <taxon>Orbiliomycetes</taxon>
        <taxon>Orbiliales</taxon>
        <taxon>Orbiliaceae</taxon>
        <taxon>Arthrobotrys</taxon>
    </lineage>
</organism>
<dbReference type="AlphaFoldDB" id="A0AAV9W0I4"/>
<evidence type="ECO:0000313" key="2">
    <source>
        <dbReference type="Proteomes" id="UP001370758"/>
    </source>
</evidence>
<name>A0AAV9W0I4_9PEZI</name>
<evidence type="ECO:0000313" key="1">
    <source>
        <dbReference type="EMBL" id="KAK6499922.1"/>
    </source>
</evidence>
<proteinExistence type="predicted"/>
<protein>
    <submittedName>
        <fullName evidence="1">Uncharacterized protein</fullName>
    </submittedName>
</protein>
<comment type="caution">
    <text evidence="1">The sequence shown here is derived from an EMBL/GenBank/DDBJ whole genome shotgun (WGS) entry which is preliminary data.</text>
</comment>
<keyword evidence="2" id="KW-1185">Reference proteome</keyword>
<dbReference type="Proteomes" id="UP001370758">
    <property type="component" value="Unassembled WGS sequence"/>
</dbReference>
<dbReference type="EMBL" id="JAVHJL010000007">
    <property type="protein sequence ID" value="KAK6499922.1"/>
    <property type="molecule type" value="Genomic_DNA"/>
</dbReference>
<reference evidence="1 2" key="1">
    <citation type="submission" date="2023-08" db="EMBL/GenBank/DDBJ databases">
        <authorList>
            <person name="Palmer J.M."/>
        </authorList>
    </citation>
    <scope>NUCLEOTIDE SEQUENCE [LARGE SCALE GENOMIC DNA]</scope>
    <source>
        <strain evidence="1 2">TWF481</strain>
    </source>
</reference>